<keyword evidence="3" id="KW-1185">Reference proteome</keyword>
<dbReference type="EMBL" id="CAIIXF020000002">
    <property type="protein sequence ID" value="CAH1777804.1"/>
    <property type="molecule type" value="Genomic_DNA"/>
</dbReference>
<dbReference type="CDD" id="cd00108">
    <property type="entry name" value="KR"/>
    <property type="match status" value="1"/>
</dbReference>
<feature type="non-terminal residue" evidence="2">
    <location>
        <position position="268"/>
    </location>
</feature>
<comment type="caution">
    <text evidence="2">The sequence shown here is derived from an EMBL/GenBank/DDBJ whole genome shotgun (WGS) entry which is preliminary data.</text>
</comment>
<dbReference type="InterPro" id="IPR000001">
    <property type="entry name" value="Kringle"/>
</dbReference>
<accession>A0A8J1XM84</accession>
<gene>
    <name evidence="2" type="ORF">OFUS_LOCUS4800</name>
</gene>
<dbReference type="Gene3D" id="2.40.20.10">
    <property type="entry name" value="Plasminogen Kringle 4"/>
    <property type="match status" value="2"/>
</dbReference>
<dbReference type="OrthoDB" id="5917794at2759"/>
<keyword evidence="1" id="KW-0420">Kringle</keyword>
<dbReference type="SUPFAM" id="SSF57440">
    <property type="entry name" value="Kringle-like"/>
    <property type="match status" value="2"/>
</dbReference>
<dbReference type="PROSITE" id="PS50070">
    <property type="entry name" value="KRINGLE_2"/>
    <property type="match status" value="2"/>
</dbReference>
<evidence type="ECO:0000313" key="2">
    <source>
        <dbReference type="EMBL" id="CAH1777804.1"/>
    </source>
</evidence>
<dbReference type="Pfam" id="PF00051">
    <property type="entry name" value="Kringle"/>
    <property type="match status" value="2"/>
</dbReference>
<evidence type="ECO:0000313" key="3">
    <source>
        <dbReference type="Proteomes" id="UP000749559"/>
    </source>
</evidence>
<dbReference type="GO" id="GO:0004175">
    <property type="term" value="F:endopeptidase activity"/>
    <property type="evidence" value="ECO:0007669"/>
    <property type="project" value="TreeGrafter"/>
</dbReference>
<dbReference type="InterPro" id="IPR050759">
    <property type="entry name" value="Serine_protease_kringle"/>
</dbReference>
<proteinExistence type="predicted"/>
<dbReference type="Proteomes" id="UP000749559">
    <property type="component" value="Unassembled WGS sequence"/>
</dbReference>
<dbReference type="GO" id="GO:0005615">
    <property type="term" value="C:extracellular space"/>
    <property type="evidence" value="ECO:0007669"/>
    <property type="project" value="TreeGrafter"/>
</dbReference>
<dbReference type="PRINTS" id="PR00018">
    <property type="entry name" value="KRINGLE"/>
</dbReference>
<comment type="caution">
    <text evidence="1">Lacks conserved residue(s) required for the propagation of feature annotation.</text>
</comment>
<dbReference type="InterPro" id="IPR013806">
    <property type="entry name" value="Kringle-like"/>
</dbReference>
<dbReference type="InterPro" id="IPR018056">
    <property type="entry name" value="Kringle_CS"/>
</dbReference>
<dbReference type="GO" id="GO:0005102">
    <property type="term" value="F:signaling receptor binding"/>
    <property type="evidence" value="ECO:0007669"/>
    <property type="project" value="TreeGrafter"/>
</dbReference>
<reference evidence="2" key="1">
    <citation type="submission" date="2022-03" db="EMBL/GenBank/DDBJ databases">
        <authorList>
            <person name="Martin C."/>
        </authorList>
    </citation>
    <scope>NUCLEOTIDE SEQUENCE</scope>
</reference>
<sequence length="268" mass="30108">MGKTFKTKGGINCQRWDQQSPHNHVIGITNDEFPDDTVADAGSYCRNPVGYHSGGPWCYTSNKLVRFDYCNVSLCDCKTTDKGETYMAYTNTTLSGKTCQRWDSQTPHSHDQTDASKFPDRTIFEASNYCRNPDGKQPGPWCFTTDNSTRWEFCNIPYCDITIPKNGSSTTPPPTPTGCPTSIGRRPTDLPNIGSTYLHLMVSMSFPCDTAITRVDYFRSNPNTPVFVSIWRRRTTFKFTLVSRVELPASQTGQTTVNIDTPMQVRQG</sequence>
<dbReference type="AlphaFoldDB" id="A0A8J1XM84"/>
<dbReference type="PROSITE" id="PS00021">
    <property type="entry name" value="KRINGLE_1"/>
    <property type="match status" value="1"/>
</dbReference>
<evidence type="ECO:0000256" key="1">
    <source>
        <dbReference type="PROSITE-ProRule" id="PRU00121"/>
    </source>
</evidence>
<dbReference type="SMART" id="SM00130">
    <property type="entry name" value="KR"/>
    <property type="match status" value="2"/>
</dbReference>
<dbReference type="PANTHER" id="PTHR24261">
    <property type="entry name" value="PLASMINOGEN-RELATED"/>
    <property type="match status" value="1"/>
</dbReference>
<name>A0A8J1XM84_OWEFU</name>
<dbReference type="InterPro" id="IPR038178">
    <property type="entry name" value="Kringle_sf"/>
</dbReference>
<dbReference type="PANTHER" id="PTHR24261:SF7">
    <property type="entry name" value="KRINGLE DOMAIN-CONTAINING PROTEIN"/>
    <property type="match status" value="1"/>
</dbReference>
<protein>
    <submittedName>
        <fullName evidence="2">Uncharacterized protein</fullName>
    </submittedName>
</protein>
<organism evidence="2 3">
    <name type="scientific">Owenia fusiformis</name>
    <name type="common">Polychaete worm</name>
    <dbReference type="NCBI Taxonomy" id="6347"/>
    <lineage>
        <taxon>Eukaryota</taxon>
        <taxon>Metazoa</taxon>
        <taxon>Spiralia</taxon>
        <taxon>Lophotrochozoa</taxon>
        <taxon>Annelida</taxon>
        <taxon>Polychaeta</taxon>
        <taxon>Sedentaria</taxon>
        <taxon>Canalipalpata</taxon>
        <taxon>Sabellida</taxon>
        <taxon>Oweniida</taxon>
        <taxon>Oweniidae</taxon>
        <taxon>Owenia</taxon>
    </lineage>
</organism>